<name>A0A2W1ND91_PAEXE</name>
<dbReference type="RefSeq" id="WP_089199917.1">
    <property type="nucleotide sequence ID" value="NZ_NHRJ02000004.1"/>
</dbReference>
<comment type="caution">
    <text evidence="4">The sequence shown here is derived from an EMBL/GenBank/DDBJ whole genome shotgun (WGS) entry which is preliminary data.</text>
</comment>
<gene>
    <name evidence="4" type="ORF">CBW46_010295</name>
</gene>
<comment type="similarity">
    <text evidence="1">Belongs to the UPF0065 (bug) family.</text>
</comment>
<dbReference type="InterPro" id="IPR005064">
    <property type="entry name" value="BUG"/>
</dbReference>
<dbReference type="PIRSF" id="PIRSF017082">
    <property type="entry name" value="YflP"/>
    <property type="match status" value="1"/>
</dbReference>
<protein>
    <submittedName>
        <fullName evidence="4">Tripartite tricarboxylate transporter substrate binding protein</fullName>
    </submittedName>
</protein>
<dbReference type="Gene3D" id="3.40.190.150">
    <property type="entry name" value="Bordetella uptake gene, domain 1"/>
    <property type="match status" value="1"/>
</dbReference>
<evidence type="ECO:0000256" key="1">
    <source>
        <dbReference type="ARBA" id="ARBA00006987"/>
    </source>
</evidence>
<dbReference type="OrthoDB" id="8881899at2"/>
<dbReference type="AlphaFoldDB" id="A0A2W1ND91"/>
<organism evidence="4 5">
    <name type="scientific">Paenibacillus xerothermodurans</name>
    <dbReference type="NCBI Taxonomy" id="1977292"/>
    <lineage>
        <taxon>Bacteria</taxon>
        <taxon>Bacillati</taxon>
        <taxon>Bacillota</taxon>
        <taxon>Bacilli</taxon>
        <taxon>Bacillales</taxon>
        <taxon>Paenibacillaceae</taxon>
        <taxon>Paenibacillus</taxon>
    </lineage>
</organism>
<dbReference type="Proteomes" id="UP000214746">
    <property type="component" value="Unassembled WGS sequence"/>
</dbReference>
<sequence>MRKFLTALLASIAAVSMLTGCANTPAAAPPQGSSSSASAGGSTTTGGNISHSAGFTLTKDVEFVVPYSAGGGSDINARAMAQIMKTQKLVDKNILIINKPGGTGAVGNSYTFSKKGDAHTLMTWVSGQQAATVVNKADVMLKDLTPIATLAVDSFLILVKADSEFKTFDDLVKAAKENPDKVTIGGAGATQEDYLIHHLINKHAGAKLKYVTFNSGGEALTGLIGGHIDVMSSNPNEVIAQIEAGQLRALAATSEERLSSPLEQVPSFKDLGYPGIQLTQFRAVAGPPGMPPEAVKHWEGVFKQIHESKEWQDNYIKKYNLKSEYKNAEESKKYFEEALNKYLDIHKEMAPRN</sequence>
<dbReference type="Pfam" id="PF03401">
    <property type="entry name" value="TctC"/>
    <property type="match status" value="1"/>
</dbReference>
<reference evidence="4" key="1">
    <citation type="submission" date="2018-06" db="EMBL/GenBank/DDBJ databases">
        <title>Paenibacillus xerothermodurans sp. nov. an extremely dry heat resistant spore forming bacterium isolated from the soil of Cape Canaveral, Florida.</title>
        <authorList>
            <person name="Seuylemezian A."/>
            <person name="Kaur N."/>
            <person name="Patil P."/>
            <person name="Patil P."/>
            <person name="Mayilraj S."/>
            <person name="Vaishampayan P."/>
        </authorList>
    </citation>
    <scope>NUCLEOTIDE SEQUENCE [LARGE SCALE GENOMIC DNA]</scope>
    <source>
        <strain evidence="4">ATCC 27380</strain>
    </source>
</reference>
<dbReference type="SUPFAM" id="SSF53850">
    <property type="entry name" value="Periplasmic binding protein-like II"/>
    <property type="match status" value="1"/>
</dbReference>
<keyword evidence="3" id="KW-0732">Signal</keyword>
<keyword evidence="5" id="KW-1185">Reference proteome</keyword>
<accession>A0A2W1ND91</accession>
<feature type="chain" id="PRO_5038709517" evidence="3">
    <location>
        <begin position="23"/>
        <end position="353"/>
    </location>
</feature>
<dbReference type="Gene3D" id="3.40.190.10">
    <property type="entry name" value="Periplasmic binding protein-like II"/>
    <property type="match status" value="1"/>
</dbReference>
<dbReference type="CDD" id="cd07012">
    <property type="entry name" value="PBP2_Bug_TTT"/>
    <property type="match status" value="1"/>
</dbReference>
<evidence type="ECO:0000313" key="4">
    <source>
        <dbReference type="EMBL" id="PZE21061.1"/>
    </source>
</evidence>
<feature type="signal peptide" evidence="3">
    <location>
        <begin position="1"/>
        <end position="22"/>
    </location>
</feature>
<proteinExistence type="inferred from homology"/>
<dbReference type="EMBL" id="NHRJ02000004">
    <property type="protein sequence ID" value="PZE21061.1"/>
    <property type="molecule type" value="Genomic_DNA"/>
</dbReference>
<evidence type="ECO:0000313" key="5">
    <source>
        <dbReference type="Proteomes" id="UP000214746"/>
    </source>
</evidence>
<dbReference type="PROSITE" id="PS51257">
    <property type="entry name" value="PROKAR_LIPOPROTEIN"/>
    <property type="match status" value="1"/>
</dbReference>
<dbReference type="PANTHER" id="PTHR42928:SF3">
    <property type="entry name" value="UPF0065 PROTEIN YFLP"/>
    <property type="match status" value="1"/>
</dbReference>
<dbReference type="InterPro" id="IPR042100">
    <property type="entry name" value="Bug_dom1"/>
</dbReference>
<dbReference type="PANTHER" id="PTHR42928">
    <property type="entry name" value="TRICARBOXYLATE-BINDING PROTEIN"/>
    <property type="match status" value="1"/>
</dbReference>
<evidence type="ECO:0000256" key="2">
    <source>
        <dbReference type="SAM" id="MobiDB-lite"/>
    </source>
</evidence>
<evidence type="ECO:0000256" key="3">
    <source>
        <dbReference type="SAM" id="SignalP"/>
    </source>
</evidence>
<feature type="region of interest" description="Disordered" evidence="2">
    <location>
        <begin position="25"/>
        <end position="44"/>
    </location>
</feature>